<sequence>MAIAPRPLVDLRFRVDTSSWARQLQGFAKDVLPFAASYALNGILFQAGDDLRDEAKKVFDRPADFAVRNAFGYQRARLNGDMTARIYIRDRQSAFYRYQITGATRLPGNIGLGQTWLFMPVAEELIDPASGGMRRNVLRNLSRRAALKGKGAAVHRTTKARDAKRRPVFFASVFGAQAIWERPERTRPTGPRRRGVRQVHSSEEAGVASAFALCS</sequence>
<evidence type="ECO:0000313" key="2">
    <source>
        <dbReference type="Proteomes" id="UP001055286"/>
    </source>
</evidence>
<gene>
    <name evidence="1" type="ORF">MPEAHAMD_5854</name>
</gene>
<comment type="caution">
    <text evidence="1">The sequence shown here is derived from an EMBL/GenBank/DDBJ whole genome shotgun (WGS) entry which is preliminary data.</text>
</comment>
<dbReference type="Proteomes" id="UP001055286">
    <property type="component" value="Unassembled WGS sequence"/>
</dbReference>
<reference evidence="1" key="1">
    <citation type="journal article" date="2016" name="Front. Microbiol.">
        <title>Genome Sequence of the Piezophilic, Mesophilic Sulfate-Reducing Bacterium Desulfovibrio indicus J2T.</title>
        <authorList>
            <person name="Cao J."/>
            <person name="Maignien L."/>
            <person name="Shao Z."/>
            <person name="Alain K."/>
            <person name="Jebbar M."/>
        </authorList>
    </citation>
    <scope>NUCLEOTIDE SEQUENCE</scope>
    <source>
        <strain evidence="1">JCM 32048</strain>
    </source>
</reference>
<dbReference type="AlphaFoldDB" id="A0AA37HHI3"/>
<dbReference type="RefSeq" id="WP_238193050.1">
    <property type="nucleotide sequence ID" value="NZ_BPQJ01000044.1"/>
</dbReference>
<organism evidence="1 2">
    <name type="scientific">Methylobacterium frigidaeris</name>
    <dbReference type="NCBI Taxonomy" id="2038277"/>
    <lineage>
        <taxon>Bacteria</taxon>
        <taxon>Pseudomonadati</taxon>
        <taxon>Pseudomonadota</taxon>
        <taxon>Alphaproteobacteria</taxon>
        <taxon>Hyphomicrobiales</taxon>
        <taxon>Methylobacteriaceae</taxon>
        <taxon>Methylobacterium</taxon>
    </lineage>
</organism>
<dbReference type="EMBL" id="BPQJ01000044">
    <property type="protein sequence ID" value="GJD65659.1"/>
    <property type="molecule type" value="Genomic_DNA"/>
</dbReference>
<proteinExistence type="predicted"/>
<protein>
    <submittedName>
        <fullName evidence="1">Uncharacterized protein</fullName>
    </submittedName>
</protein>
<evidence type="ECO:0000313" key="1">
    <source>
        <dbReference type="EMBL" id="GJD65659.1"/>
    </source>
</evidence>
<reference evidence="1" key="2">
    <citation type="submission" date="2021-08" db="EMBL/GenBank/DDBJ databases">
        <authorList>
            <person name="Tani A."/>
            <person name="Ola A."/>
            <person name="Ogura Y."/>
            <person name="Katsura K."/>
            <person name="Hayashi T."/>
        </authorList>
    </citation>
    <scope>NUCLEOTIDE SEQUENCE</scope>
    <source>
        <strain evidence="1">JCM 32048</strain>
    </source>
</reference>
<keyword evidence="2" id="KW-1185">Reference proteome</keyword>
<accession>A0AA37HHI3</accession>
<name>A0AA37HHI3_9HYPH</name>